<dbReference type="AlphaFoldDB" id="A0A4T0FFZ0"/>
<gene>
    <name evidence="2" type="ORF">E3P99_03564</name>
</gene>
<reference evidence="2 3" key="1">
    <citation type="submission" date="2019-03" db="EMBL/GenBank/DDBJ databases">
        <title>Sequencing 23 genomes of Wallemia ichthyophaga.</title>
        <authorList>
            <person name="Gostincar C."/>
        </authorList>
    </citation>
    <scope>NUCLEOTIDE SEQUENCE [LARGE SCALE GENOMIC DNA]</scope>
    <source>
        <strain evidence="2 3">EXF-5753</strain>
    </source>
</reference>
<dbReference type="OrthoDB" id="10534251at2759"/>
<feature type="compositionally biased region" description="Polar residues" evidence="1">
    <location>
        <begin position="28"/>
        <end position="46"/>
    </location>
</feature>
<feature type="region of interest" description="Disordered" evidence="1">
    <location>
        <begin position="25"/>
        <end position="53"/>
    </location>
</feature>
<evidence type="ECO:0000313" key="3">
    <source>
        <dbReference type="Proteomes" id="UP000310189"/>
    </source>
</evidence>
<feature type="compositionally biased region" description="Basic and acidic residues" evidence="1">
    <location>
        <begin position="181"/>
        <end position="216"/>
    </location>
</feature>
<feature type="compositionally biased region" description="Low complexity" evidence="1">
    <location>
        <begin position="144"/>
        <end position="162"/>
    </location>
</feature>
<keyword evidence="3" id="KW-1185">Reference proteome</keyword>
<proteinExistence type="predicted"/>
<evidence type="ECO:0000256" key="1">
    <source>
        <dbReference type="SAM" id="MobiDB-lite"/>
    </source>
</evidence>
<feature type="compositionally biased region" description="Polar residues" evidence="1">
    <location>
        <begin position="217"/>
        <end position="227"/>
    </location>
</feature>
<dbReference type="EMBL" id="SPNW01000074">
    <property type="protein sequence ID" value="TIA86800.1"/>
    <property type="molecule type" value="Genomic_DNA"/>
</dbReference>
<organism evidence="2 3">
    <name type="scientific">Wallemia hederae</name>
    <dbReference type="NCBI Taxonomy" id="1540922"/>
    <lineage>
        <taxon>Eukaryota</taxon>
        <taxon>Fungi</taxon>
        <taxon>Dikarya</taxon>
        <taxon>Basidiomycota</taxon>
        <taxon>Wallemiomycotina</taxon>
        <taxon>Wallemiomycetes</taxon>
        <taxon>Wallemiales</taxon>
        <taxon>Wallemiaceae</taxon>
        <taxon>Wallemia</taxon>
    </lineage>
</organism>
<protein>
    <submittedName>
        <fullName evidence="2">Uncharacterized protein</fullName>
    </submittedName>
</protein>
<accession>A0A4T0FFZ0</accession>
<feature type="region of interest" description="Disordered" evidence="1">
    <location>
        <begin position="144"/>
        <end position="227"/>
    </location>
</feature>
<name>A0A4T0FFZ0_9BASI</name>
<dbReference type="Proteomes" id="UP000310189">
    <property type="component" value="Unassembled WGS sequence"/>
</dbReference>
<sequence>MFLWWCCGRRNTKNLDEHSRLLEHENGGVSSNTAGNSNTPSTPQSRSPRDQLDSFDAADADDACLNDIVSKASDQMVNITNSTTSLKASTSIHSLKDLNSLSNWLQGDAIKLDKATDREQELIKHAALKLGEVFENAFDLSLSQSNSEASSRRPSVSSQVGSNNGKEDDSSGVVDSAIDANNHKDKDEDIDNERGVSIDQRRLSIDRQSMHEELENTPRQTISSTPR</sequence>
<comment type="caution">
    <text evidence="2">The sequence shown here is derived from an EMBL/GenBank/DDBJ whole genome shotgun (WGS) entry which is preliminary data.</text>
</comment>
<evidence type="ECO:0000313" key="2">
    <source>
        <dbReference type="EMBL" id="TIA86800.1"/>
    </source>
</evidence>